<name>A0A2U1PGI4_ARTAN</name>
<evidence type="ECO:0000313" key="2">
    <source>
        <dbReference type="Proteomes" id="UP000245207"/>
    </source>
</evidence>
<keyword evidence="2" id="KW-1185">Reference proteome</keyword>
<dbReference type="GO" id="GO:0016740">
    <property type="term" value="F:transferase activity"/>
    <property type="evidence" value="ECO:0007669"/>
    <property type="project" value="UniProtKB-KW"/>
</dbReference>
<dbReference type="Gene3D" id="1.20.1050.10">
    <property type="match status" value="1"/>
</dbReference>
<comment type="caution">
    <text evidence="1">The sequence shown here is derived from an EMBL/GenBank/DDBJ whole genome shotgun (WGS) entry which is preliminary data.</text>
</comment>
<sequence length="356" mass="41632">MTPNKEGKEAIKKQIIEQSQLLEDTFVKFSNGKPYFGGDDVGYLDVVLGCFLAWTKFVEKHNDMKLPRLHRQDVERYLKAFICELVDVSGPMGLGLIICRCVIQYQRLCYFPCKNYQSQVLFGVYEKLQCSKQDVAQSHWIFSQGSFDRNLLMYLVCLLGNSENVQGNDKLPTSSRRLQQLRRDKAFTERMPLVDLMVRNIPHYGAIYETYHFYDTFREEDGLESHDVFDESKFSQRLMVDIFTPKARNFMRYSRAMIAYKDILMRKISKGFIFFGRWSCNKCTCSSRQESKGCCSCNCNKYTSNYNVLHPFHIGIEGLVCGKECRVQDTVKCNKRTYINYFNVEYCVEILLPFKC</sequence>
<keyword evidence="1" id="KW-0808">Transferase</keyword>
<dbReference type="InterPro" id="IPR036282">
    <property type="entry name" value="Glutathione-S-Trfase_C_sf"/>
</dbReference>
<dbReference type="Proteomes" id="UP000245207">
    <property type="component" value="Unassembled WGS sequence"/>
</dbReference>
<dbReference type="SUPFAM" id="SSF47616">
    <property type="entry name" value="GST C-terminal domain-like"/>
    <property type="match status" value="1"/>
</dbReference>
<proteinExistence type="predicted"/>
<dbReference type="EMBL" id="PKPP01001184">
    <property type="protein sequence ID" value="PWA84875.1"/>
    <property type="molecule type" value="Genomic_DNA"/>
</dbReference>
<protein>
    <submittedName>
        <fullName evidence="1">Glutathione S-transferase family protein</fullName>
    </submittedName>
</protein>
<dbReference type="AlphaFoldDB" id="A0A2U1PGI4"/>
<accession>A0A2U1PGI4</accession>
<dbReference type="OrthoDB" id="4951845at2759"/>
<dbReference type="STRING" id="35608.A0A2U1PGI4"/>
<evidence type="ECO:0000313" key="1">
    <source>
        <dbReference type="EMBL" id="PWA84875.1"/>
    </source>
</evidence>
<gene>
    <name evidence="1" type="ORF">CTI12_AA099150</name>
</gene>
<reference evidence="1 2" key="1">
    <citation type="journal article" date="2018" name="Mol. Plant">
        <title>The genome of Artemisia annua provides insight into the evolution of Asteraceae family and artemisinin biosynthesis.</title>
        <authorList>
            <person name="Shen Q."/>
            <person name="Zhang L."/>
            <person name="Liao Z."/>
            <person name="Wang S."/>
            <person name="Yan T."/>
            <person name="Shi P."/>
            <person name="Liu M."/>
            <person name="Fu X."/>
            <person name="Pan Q."/>
            <person name="Wang Y."/>
            <person name="Lv Z."/>
            <person name="Lu X."/>
            <person name="Zhang F."/>
            <person name="Jiang W."/>
            <person name="Ma Y."/>
            <person name="Chen M."/>
            <person name="Hao X."/>
            <person name="Li L."/>
            <person name="Tang Y."/>
            <person name="Lv G."/>
            <person name="Zhou Y."/>
            <person name="Sun X."/>
            <person name="Brodelius P.E."/>
            <person name="Rose J.K.C."/>
            <person name="Tang K."/>
        </authorList>
    </citation>
    <scope>NUCLEOTIDE SEQUENCE [LARGE SCALE GENOMIC DNA]</scope>
    <source>
        <strain evidence="2">cv. Huhao1</strain>
        <tissue evidence="1">Leaf</tissue>
    </source>
</reference>
<organism evidence="1 2">
    <name type="scientific">Artemisia annua</name>
    <name type="common">Sweet wormwood</name>
    <dbReference type="NCBI Taxonomy" id="35608"/>
    <lineage>
        <taxon>Eukaryota</taxon>
        <taxon>Viridiplantae</taxon>
        <taxon>Streptophyta</taxon>
        <taxon>Embryophyta</taxon>
        <taxon>Tracheophyta</taxon>
        <taxon>Spermatophyta</taxon>
        <taxon>Magnoliopsida</taxon>
        <taxon>eudicotyledons</taxon>
        <taxon>Gunneridae</taxon>
        <taxon>Pentapetalae</taxon>
        <taxon>asterids</taxon>
        <taxon>campanulids</taxon>
        <taxon>Asterales</taxon>
        <taxon>Asteraceae</taxon>
        <taxon>Asteroideae</taxon>
        <taxon>Anthemideae</taxon>
        <taxon>Artemisiinae</taxon>
        <taxon>Artemisia</taxon>
    </lineage>
</organism>